<evidence type="ECO:0000313" key="4">
    <source>
        <dbReference type="Proteomes" id="UP001596447"/>
    </source>
</evidence>
<organism evidence="3 4">
    <name type="scientific">Halospeciosus flavus</name>
    <dbReference type="NCBI Taxonomy" id="3032283"/>
    <lineage>
        <taxon>Archaea</taxon>
        <taxon>Methanobacteriati</taxon>
        <taxon>Methanobacteriota</taxon>
        <taxon>Stenosarchaea group</taxon>
        <taxon>Halobacteria</taxon>
        <taxon>Halobacteriales</taxon>
        <taxon>Halobacteriaceae</taxon>
        <taxon>Halospeciosus</taxon>
    </lineage>
</organism>
<dbReference type="PROSITE" id="PS50206">
    <property type="entry name" value="RHODANESE_3"/>
    <property type="match status" value="1"/>
</dbReference>
<name>A0ABD5Z6R0_9EURY</name>
<protein>
    <submittedName>
        <fullName evidence="3">Rhodanese-like domain-containing protein</fullName>
    </submittedName>
</protein>
<keyword evidence="4" id="KW-1185">Reference proteome</keyword>
<dbReference type="CDD" id="cd00158">
    <property type="entry name" value="RHOD"/>
    <property type="match status" value="1"/>
</dbReference>
<dbReference type="SMART" id="SM00450">
    <property type="entry name" value="RHOD"/>
    <property type="match status" value="1"/>
</dbReference>
<feature type="domain" description="Rhodanese" evidence="2">
    <location>
        <begin position="16"/>
        <end position="101"/>
    </location>
</feature>
<dbReference type="Pfam" id="PF00581">
    <property type="entry name" value="Rhodanese"/>
    <property type="match status" value="1"/>
</dbReference>
<comment type="caution">
    <text evidence="3">The sequence shown here is derived from an EMBL/GenBank/DDBJ whole genome shotgun (WGS) entry which is preliminary data.</text>
</comment>
<dbReference type="EMBL" id="JBHTAR010000011">
    <property type="protein sequence ID" value="MFC7200855.1"/>
    <property type="molecule type" value="Genomic_DNA"/>
</dbReference>
<dbReference type="PANTHER" id="PTHR43031:SF17">
    <property type="entry name" value="SULFURTRANSFERASE YTWF-RELATED"/>
    <property type="match status" value="1"/>
</dbReference>
<reference evidence="3 4" key="1">
    <citation type="journal article" date="2019" name="Int. J. Syst. Evol. Microbiol.">
        <title>The Global Catalogue of Microorganisms (GCM) 10K type strain sequencing project: providing services to taxonomists for standard genome sequencing and annotation.</title>
        <authorList>
            <consortium name="The Broad Institute Genomics Platform"/>
            <consortium name="The Broad Institute Genome Sequencing Center for Infectious Disease"/>
            <person name="Wu L."/>
            <person name="Ma J."/>
        </authorList>
    </citation>
    <scope>NUCLEOTIDE SEQUENCE [LARGE SCALE GENOMIC DNA]</scope>
    <source>
        <strain evidence="3 4">XZGYJ-43</strain>
    </source>
</reference>
<evidence type="ECO:0000259" key="2">
    <source>
        <dbReference type="PROSITE" id="PS50206"/>
    </source>
</evidence>
<sequence length="125" mass="13517">MVDEITPEELHDLLESGADVRVVDIRMPRAYERGHIPGSENIPFSRLPNEVERLDGAEHVVTVCPHGKSSIQAAQLVSSYEGIDDDARVESLSGGLDAWEWGLASGSDDGETEAETADEGPQSPF</sequence>
<evidence type="ECO:0000256" key="1">
    <source>
        <dbReference type="SAM" id="MobiDB-lite"/>
    </source>
</evidence>
<dbReference type="PANTHER" id="PTHR43031">
    <property type="entry name" value="FAD-DEPENDENT OXIDOREDUCTASE"/>
    <property type="match status" value="1"/>
</dbReference>
<dbReference type="Proteomes" id="UP001596447">
    <property type="component" value="Unassembled WGS sequence"/>
</dbReference>
<dbReference type="InterPro" id="IPR001763">
    <property type="entry name" value="Rhodanese-like_dom"/>
</dbReference>
<proteinExistence type="predicted"/>
<dbReference type="RefSeq" id="WP_279527620.1">
    <property type="nucleotide sequence ID" value="NZ_CP122312.1"/>
</dbReference>
<dbReference type="SUPFAM" id="SSF52821">
    <property type="entry name" value="Rhodanese/Cell cycle control phosphatase"/>
    <property type="match status" value="1"/>
</dbReference>
<dbReference type="InterPro" id="IPR050229">
    <property type="entry name" value="GlpE_sulfurtransferase"/>
</dbReference>
<dbReference type="InterPro" id="IPR036873">
    <property type="entry name" value="Rhodanese-like_dom_sf"/>
</dbReference>
<feature type="region of interest" description="Disordered" evidence="1">
    <location>
        <begin position="100"/>
        <end position="125"/>
    </location>
</feature>
<evidence type="ECO:0000313" key="3">
    <source>
        <dbReference type="EMBL" id="MFC7200855.1"/>
    </source>
</evidence>
<accession>A0ABD5Z6R0</accession>
<dbReference type="AlphaFoldDB" id="A0ABD5Z6R0"/>
<feature type="compositionally biased region" description="Acidic residues" evidence="1">
    <location>
        <begin position="108"/>
        <end position="118"/>
    </location>
</feature>
<gene>
    <name evidence="3" type="ORF">ACFQJ9_15810</name>
</gene>
<dbReference type="Gene3D" id="3.40.250.10">
    <property type="entry name" value="Rhodanese-like domain"/>
    <property type="match status" value="1"/>
</dbReference>